<feature type="domain" description="DUF3152" evidence="2">
    <location>
        <begin position="130"/>
        <end position="342"/>
    </location>
</feature>
<name>A0A4D4J4K4_9PSEU</name>
<reference evidence="4" key="1">
    <citation type="submission" date="2019-04" db="EMBL/GenBank/DDBJ databases">
        <title>Draft genome sequence of Pseudonocardiaceae bacterium SL3-2-4.</title>
        <authorList>
            <person name="Ningsih F."/>
            <person name="Yokota A."/>
            <person name="Sakai Y."/>
            <person name="Nanatani K."/>
            <person name="Yabe S."/>
            <person name="Oetari A."/>
            <person name="Sjamsuridzal W."/>
        </authorList>
    </citation>
    <scope>NUCLEOTIDE SEQUENCE [LARGE SCALE GENOMIC DNA]</scope>
    <source>
        <strain evidence="4">SL3-2-4</strain>
    </source>
</reference>
<dbReference type="Proteomes" id="UP000298860">
    <property type="component" value="Unassembled WGS sequence"/>
</dbReference>
<organism evidence="3 4">
    <name type="scientific">Gandjariella thermophila</name>
    <dbReference type="NCBI Taxonomy" id="1931992"/>
    <lineage>
        <taxon>Bacteria</taxon>
        <taxon>Bacillati</taxon>
        <taxon>Actinomycetota</taxon>
        <taxon>Actinomycetes</taxon>
        <taxon>Pseudonocardiales</taxon>
        <taxon>Pseudonocardiaceae</taxon>
        <taxon>Gandjariella</taxon>
    </lineage>
</organism>
<sequence length="348" mass="36619">MVERSPSGSRRSLSTQAEDSAPGWDAAPAETRYVRGRRRTSAEPLAAAWNLEAAAEDEAPRRGGLGALLAAYGWRIYAVPVLVALTALVVFDAARPGGGTAGAFGLAGGSPAVTEAPAGPVNLNIPTAELPGGGAFTQAGAGTWRILPGNGPRVGTGPKLFTYTVEIEDGINPAEYGGDDAFAHLVDQTLADPRSWVGQRTIALQRVDAGTPNPSFRVSLTTPNTDHRPDMCGFQITYETSCYNAGNRRVVINLARWVRGAMAFGGDLLTYRQYAINHEVGHAFGNGHVGCESDGGLAPVMMQQTFGVADNYVAQLNQVDPYNKKAVATDGKTCRPNAWPVPEAKPSG</sequence>
<proteinExistence type="predicted"/>
<dbReference type="AlphaFoldDB" id="A0A4D4J4K4"/>
<feature type="compositionally biased region" description="Polar residues" evidence="1">
    <location>
        <begin position="1"/>
        <end position="18"/>
    </location>
</feature>
<gene>
    <name evidence="3" type="ORF">GTS_16730</name>
</gene>
<accession>A0A4D4J4K4</accession>
<evidence type="ECO:0000256" key="1">
    <source>
        <dbReference type="SAM" id="MobiDB-lite"/>
    </source>
</evidence>
<dbReference type="EMBL" id="BJFL01000005">
    <property type="protein sequence ID" value="GDY30040.1"/>
    <property type="molecule type" value="Genomic_DNA"/>
</dbReference>
<feature type="region of interest" description="Disordered" evidence="1">
    <location>
        <begin position="1"/>
        <end position="28"/>
    </location>
</feature>
<keyword evidence="4" id="KW-1185">Reference proteome</keyword>
<dbReference type="RefSeq" id="WP_225978206.1">
    <property type="nucleotide sequence ID" value="NZ_BJFL01000005.1"/>
</dbReference>
<protein>
    <recommendedName>
        <fullName evidence="2">DUF3152 domain-containing protein</fullName>
    </recommendedName>
</protein>
<evidence type="ECO:0000313" key="3">
    <source>
        <dbReference type="EMBL" id="GDY30040.1"/>
    </source>
</evidence>
<dbReference type="InterPro" id="IPR022603">
    <property type="entry name" value="DUF3152"/>
</dbReference>
<comment type="caution">
    <text evidence="3">The sequence shown here is derived from an EMBL/GenBank/DDBJ whole genome shotgun (WGS) entry which is preliminary data.</text>
</comment>
<dbReference type="Pfam" id="PF11350">
    <property type="entry name" value="DUF3152"/>
    <property type="match status" value="1"/>
</dbReference>
<evidence type="ECO:0000313" key="4">
    <source>
        <dbReference type="Proteomes" id="UP000298860"/>
    </source>
</evidence>
<evidence type="ECO:0000259" key="2">
    <source>
        <dbReference type="Pfam" id="PF11350"/>
    </source>
</evidence>
<dbReference type="SUPFAM" id="SSF55486">
    <property type="entry name" value="Metalloproteases ('zincins'), catalytic domain"/>
    <property type="match status" value="1"/>
</dbReference>